<dbReference type="GO" id="GO:0016020">
    <property type="term" value="C:membrane"/>
    <property type="evidence" value="ECO:0007669"/>
    <property type="project" value="UniProtKB-SubCell"/>
</dbReference>
<dbReference type="GO" id="GO:1902600">
    <property type="term" value="P:proton transmembrane transport"/>
    <property type="evidence" value="ECO:0007669"/>
    <property type="project" value="InterPro"/>
</dbReference>
<gene>
    <name evidence="7" type="ORF">SAMN05192546_102255</name>
</gene>
<feature type="transmembrane region" description="Helical" evidence="5">
    <location>
        <begin position="363"/>
        <end position="384"/>
    </location>
</feature>
<feature type="transmembrane region" description="Helical" evidence="5">
    <location>
        <begin position="187"/>
        <end position="209"/>
    </location>
</feature>
<dbReference type="Proteomes" id="UP000199230">
    <property type="component" value="Unassembled WGS sequence"/>
</dbReference>
<evidence type="ECO:0000256" key="5">
    <source>
        <dbReference type="SAM" id="Phobius"/>
    </source>
</evidence>
<feature type="domain" description="Cation/H+ exchanger transmembrane" evidence="6">
    <location>
        <begin position="14"/>
        <end position="378"/>
    </location>
</feature>
<evidence type="ECO:0000313" key="8">
    <source>
        <dbReference type="Proteomes" id="UP000199230"/>
    </source>
</evidence>
<evidence type="ECO:0000259" key="6">
    <source>
        <dbReference type="Pfam" id="PF00999"/>
    </source>
</evidence>
<feature type="transmembrane region" description="Helical" evidence="5">
    <location>
        <begin position="84"/>
        <end position="107"/>
    </location>
</feature>
<keyword evidence="4 5" id="KW-0472">Membrane</keyword>
<dbReference type="EMBL" id="FNPV01000002">
    <property type="protein sequence ID" value="SDY48118.1"/>
    <property type="molecule type" value="Genomic_DNA"/>
</dbReference>
<feature type="transmembrane region" description="Helical" evidence="5">
    <location>
        <begin position="119"/>
        <end position="137"/>
    </location>
</feature>
<evidence type="ECO:0000256" key="1">
    <source>
        <dbReference type="ARBA" id="ARBA00004141"/>
    </source>
</evidence>
<name>A0A1H3K957_9FIRM</name>
<dbReference type="RefSeq" id="WP_093311138.1">
    <property type="nucleotide sequence ID" value="NZ_FNPV01000002.1"/>
</dbReference>
<organism evidence="7 8">
    <name type="scientific">Tindallia californiensis</name>
    <dbReference type="NCBI Taxonomy" id="159292"/>
    <lineage>
        <taxon>Bacteria</taxon>
        <taxon>Bacillati</taxon>
        <taxon>Bacillota</taxon>
        <taxon>Clostridia</taxon>
        <taxon>Peptostreptococcales</taxon>
        <taxon>Tindalliaceae</taxon>
        <taxon>Tindallia</taxon>
    </lineage>
</organism>
<comment type="subcellular location">
    <subcellularLocation>
        <location evidence="1">Membrane</location>
        <topology evidence="1">Multi-pass membrane protein</topology>
    </subcellularLocation>
</comment>
<dbReference type="PANTHER" id="PTHR31102">
    <property type="match status" value="1"/>
</dbReference>
<feature type="transmembrane region" description="Helical" evidence="5">
    <location>
        <begin position="149"/>
        <end position="175"/>
    </location>
</feature>
<dbReference type="InterPro" id="IPR006153">
    <property type="entry name" value="Cation/H_exchanger_TM"/>
</dbReference>
<sequence length="394" mass="42051">MAFSLAWLTILGLFAHSAFRKIGLPGLLGLLLLGALGGPYGFDLIDQQVMEISSDLRKVALIVILFRAGLGIKRDTLNKVGKNAFKLSFIPCMMEGAAVMLAAYYVFGYPFLEAGMLGFILAAVSPAVIVPAMLKLIEAGKGEEKGVPTMILAGASLDDVVAITFLTSFLGIFAGSQMALWRQVMSIPISIISGLLLGLVVAIVLLNLFNKVDMRHTKKTLIIVGAGIIMTTIEDVMEPFLPVASLIGIMFVGFIILERKPKIAEALAEKLNKIWVLAEVLLFTMVGAVVNIPLAIEAGLIGVVIIIIGLLARSVGVFLSTPSKEFTRRERLFCILSYIPKATVQAAVGTLPLAAGATKGEEILAFAVLAIVMTAPVGAWLIQWGGKNLLTESR</sequence>
<keyword evidence="2 5" id="KW-0812">Transmembrane</keyword>
<dbReference type="InterPro" id="IPR038770">
    <property type="entry name" value="Na+/solute_symporter_sf"/>
</dbReference>
<proteinExistence type="predicted"/>
<dbReference type="PANTHER" id="PTHR31102:SF1">
    <property type="entry name" value="CATION_H+ EXCHANGER DOMAIN-CONTAINING PROTEIN"/>
    <property type="match status" value="1"/>
</dbReference>
<evidence type="ECO:0000256" key="3">
    <source>
        <dbReference type="ARBA" id="ARBA00022989"/>
    </source>
</evidence>
<dbReference type="InterPro" id="IPR051843">
    <property type="entry name" value="CPA1_transporter"/>
</dbReference>
<dbReference type="OrthoDB" id="9790604at2"/>
<dbReference type="STRING" id="159292.SAMN05192546_102255"/>
<feature type="transmembrane region" description="Helical" evidence="5">
    <location>
        <begin position="274"/>
        <end position="294"/>
    </location>
</feature>
<evidence type="ECO:0000256" key="4">
    <source>
        <dbReference type="ARBA" id="ARBA00023136"/>
    </source>
</evidence>
<feature type="transmembrane region" description="Helical" evidence="5">
    <location>
        <begin position="216"/>
        <end position="233"/>
    </location>
</feature>
<dbReference type="GO" id="GO:0015297">
    <property type="term" value="F:antiporter activity"/>
    <property type="evidence" value="ECO:0007669"/>
    <property type="project" value="InterPro"/>
</dbReference>
<accession>A0A1H3K957</accession>
<dbReference type="Pfam" id="PF00999">
    <property type="entry name" value="Na_H_Exchanger"/>
    <property type="match status" value="1"/>
</dbReference>
<feature type="transmembrane region" description="Helical" evidence="5">
    <location>
        <begin position="300"/>
        <end position="320"/>
    </location>
</feature>
<keyword evidence="3 5" id="KW-1133">Transmembrane helix</keyword>
<evidence type="ECO:0000313" key="7">
    <source>
        <dbReference type="EMBL" id="SDY48118.1"/>
    </source>
</evidence>
<reference evidence="7 8" key="1">
    <citation type="submission" date="2016-10" db="EMBL/GenBank/DDBJ databases">
        <authorList>
            <person name="de Groot N.N."/>
        </authorList>
    </citation>
    <scope>NUCLEOTIDE SEQUENCE [LARGE SCALE GENOMIC DNA]</scope>
    <source>
        <strain evidence="7 8">APO</strain>
    </source>
</reference>
<feature type="transmembrane region" description="Helical" evidence="5">
    <location>
        <begin position="239"/>
        <end position="258"/>
    </location>
</feature>
<protein>
    <submittedName>
        <fullName evidence="7">NhaP-type Na+/H+ or K+/H+ antiporter</fullName>
    </submittedName>
</protein>
<feature type="transmembrane region" description="Helical" evidence="5">
    <location>
        <begin position="332"/>
        <end position="357"/>
    </location>
</feature>
<keyword evidence="8" id="KW-1185">Reference proteome</keyword>
<evidence type="ECO:0000256" key="2">
    <source>
        <dbReference type="ARBA" id="ARBA00022692"/>
    </source>
</evidence>
<dbReference type="Gene3D" id="1.20.1530.20">
    <property type="match status" value="1"/>
</dbReference>
<dbReference type="AlphaFoldDB" id="A0A1H3K957"/>